<dbReference type="InterPro" id="IPR013534">
    <property type="entry name" value="Starch_synth_cat_dom"/>
</dbReference>
<evidence type="ECO:0000259" key="9">
    <source>
        <dbReference type="Pfam" id="PF00534"/>
    </source>
</evidence>
<keyword evidence="7" id="KW-0934">Plastid</keyword>
<evidence type="ECO:0000256" key="2">
    <source>
        <dbReference type="ARBA" id="ARBA00004727"/>
    </source>
</evidence>
<dbReference type="SUPFAM" id="SSF53756">
    <property type="entry name" value="UDP-Glycosyltransferase/glycogen phosphorylase"/>
    <property type="match status" value="1"/>
</dbReference>
<keyword evidence="7" id="KW-0035">Amyloplast</keyword>
<dbReference type="GeneID" id="19013674"/>
<dbReference type="CDD" id="cd03791">
    <property type="entry name" value="GT5_Glycogen_synthase_DULL1-like"/>
    <property type="match status" value="1"/>
</dbReference>
<evidence type="ECO:0000313" key="12">
    <source>
        <dbReference type="Proteomes" id="UP000198341"/>
    </source>
</evidence>
<dbReference type="GO" id="GO:0009011">
    <property type="term" value="F:alpha-1,4-glucan glucosyltransferase (ADP-glucose donor) activity"/>
    <property type="evidence" value="ECO:0007669"/>
    <property type="project" value="UniProtKB-EC"/>
</dbReference>
<keyword evidence="5" id="KW-0808">Transferase</keyword>
<dbReference type="Pfam" id="PF08323">
    <property type="entry name" value="Glyco_transf_5"/>
    <property type="match status" value="1"/>
</dbReference>
<comment type="subcellular location">
    <subcellularLocation>
        <location evidence="7">Plastid</location>
        <location evidence="7">Chloroplast</location>
    </subcellularLocation>
    <subcellularLocation>
        <location evidence="7">Plastid</location>
        <location evidence="7">Amyloplast</location>
    </subcellularLocation>
</comment>
<feature type="domain" description="Starch synthase catalytic" evidence="10">
    <location>
        <begin position="218"/>
        <end position="469"/>
    </location>
</feature>
<comment type="pathway">
    <text evidence="2 7">Glycan biosynthesis; starch biosynthesis.</text>
</comment>
<dbReference type="GO" id="GO:0019252">
    <property type="term" value="P:starch biosynthetic process"/>
    <property type="evidence" value="ECO:0007669"/>
    <property type="project" value="UniProtKB-UniRule"/>
</dbReference>
<dbReference type="OrthoDB" id="2018403at2759"/>
<dbReference type="HAMAP" id="MF_00484">
    <property type="entry name" value="Glycogen_synth"/>
    <property type="match status" value="1"/>
</dbReference>
<evidence type="ECO:0000256" key="4">
    <source>
        <dbReference type="ARBA" id="ARBA00022676"/>
    </source>
</evidence>
<dbReference type="Gene3D" id="3.40.50.2000">
    <property type="entry name" value="Glycogen Phosphorylase B"/>
    <property type="match status" value="2"/>
</dbReference>
<gene>
    <name evidence="11" type="ORF">Bathy09g01670</name>
</gene>
<evidence type="ECO:0000259" key="10">
    <source>
        <dbReference type="Pfam" id="PF08323"/>
    </source>
</evidence>
<keyword evidence="7" id="KW-0150">Chloroplast</keyword>
<dbReference type="PANTHER" id="PTHR46083:SF1">
    <property type="entry name" value="GLYCOGEN SYNTHASE 2-RELATED"/>
    <property type="match status" value="1"/>
</dbReference>
<feature type="region of interest" description="Disordered" evidence="8">
    <location>
        <begin position="74"/>
        <end position="100"/>
    </location>
</feature>
<dbReference type="InterPro" id="IPR001296">
    <property type="entry name" value="Glyco_trans_1"/>
</dbReference>
<feature type="domain" description="Glycosyl transferase family 1" evidence="9">
    <location>
        <begin position="527"/>
        <end position="687"/>
    </location>
</feature>
<evidence type="ECO:0000256" key="7">
    <source>
        <dbReference type="RuleBase" id="RU361232"/>
    </source>
</evidence>
<dbReference type="STRING" id="41875.K8F2T3"/>
<protein>
    <recommendedName>
        <fullName evidence="7">Starch synthase, chloroplastic/amyloplastic</fullName>
        <ecNumber evidence="7">2.4.1.-</ecNumber>
    </recommendedName>
</protein>
<dbReference type="KEGG" id="bpg:Bathy09g01670"/>
<accession>K8F2T3</accession>
<dbReference type="GO" id="GO:0009507">
    <property type="term" value="C:chloroplast"/>
    <property type="evidence" value="ECO:0007669"/>
    <property type="project" value="UniProtKB-SubCell"/>
</dbReference>
<keyword evidence="4 7" id="KW-0328">Glycosyltransferase</keyword>
<name>K8F2T3_9CHLO</name>
<evidence type="ECO:0000256" key="5">
    <source>
        <dbReference type="ARBA" id="ARBA00022679"/>
    </source>
</evidence>
<dbReference type="EMBL" id="FO082270">
    <property type="protein sequence ID" value="CCO66643.1"/>
    <property type="molecule type" value="Genomic_DNA"/>
</dbReference>
<comment type="catalytic activity">
    <reaction evidence="1">
        <text>[(1-&gt;4)-alpha-D-glucosyl](n) + ADP-alpha-D-glucose = [(1-&gt;4)-alpha-D-glucosyl](n+1) + ADP + H(+)</text>
        <dbReference type="Rhea" id="RHEA:18189"/>
        <dbReference type="Rhea" id="RHEA-COMP:9584"/>
        <dbReference type="Rhea" id="RHEA-COMP:9587"/>
        <dbReference type="ChEBI" id="CHEBI:15378"/>
        <dbReference type="ChEBI" id="CHEBI:15444"/>
        <dbReference type="ChEBI" id="CHEBI:57498"/>
        <dbReference type="ChEBI" id="CHEBI:456216"/>
        <dbReference type="EC" id="2.4.1.21"/>
    </reaction>
</comment>
<dbReference type="InterPro" id="IPR011835">
    <property type="entry name" value="GS/SS"/>
</dbReference>
<evidence type="ECO:0000256" key="3">
    <source>
        <dbReference type="ARBA" id="ARBA00010281"/>
    </source>
</evidence>
<dbReference type="AlphaFoldDB" id="K8F2T3"/>
<dbReference type="PANTHER" id="PTHR46083">
    <property type="match status" value="1"/>
</dbReference>
<comment type="similarity">
    <text evidence="3 7">Belongs to the glycosyltransferase 1 family. Bacterial/plant glycogen synthase subfamily.</text>
</comment>
<reference evidence="11 12" key="1">
    <citation type="submission" date="2011-10" db="EMBL/GenBank/DDBJ databases">
        <authorList>
            <person name="Genoscope - CEA"/>
        </authorList>
    </citation>
    <scope>NUCLEOTIDE SEQUENCE [LARGE SCALE GENOMIC DNA]</scope>
    <source>
        <strain evidence="11 12">RCC 1105</strain>
    </source>
</reference>
<dbReference type="Proteomes" id="UP000198341">
    <property type="component" value="Chromosome 9"/>
</dbReference>
<evidence type="ECO:0000313" key="11">
    <source>
        <dbReference type="EMBL" id="CCO66643.1"/>
    </source>
</evidence>
<dbReference type="EC" id="2.4.1.-" evidence="7"/>
<proteinExistence type="inferred from homology"/>
<organism evidence="11 12">
    <name type="scientific">Bathycoccus prasinos</name>
    <dbReference type="NCBI Taxonomy" id="41875"/>
    <lineage>
        <taxon>Eukaryota</taxon>
        <taxon>Viridiplantae</taxon>
        <taxon>Chlorophyta</taxon>
        <taxon>Mamiellophyceae</taxon>
        <taxon>Mamiellales</taxon>
        <taxon>Bathycoccaceae</taxon>
        <taxon>Bathycoccus</taxon>
    </lineage>
</organism>
<evidence type="ECO:0000256" key="6">
    <source>
        <dbReference type="ARBA" id="ARBA00022922"/>
    </source>
</evidence>
<dbReference type="GO" id="GO:0004373">
    <property type="term" value="F:alpha-1,4-glucan glucosyltransferase (UDP-glucose donor) activity"/>
    <property type="evidence" value="ECO:0007669"/>
    <property type="project" value="InterPro"/>
</dbReference>
<keyword evidence="6 7" id="KW-0750">Starch biosynthesis</keyword>
<dbReference type="UniPathway" id="UPA00152"/>
<dbReference type="Pfam" id="PF00534">
    <property type="entry name" value="Glycos_transf_1"/>
    <property type="match status" value="1"/>
</dbReference>
<dbReference type="eggNOG" id="ENOG502QPHZ">
    <property type="taxonomic scope" value="Eukaryota"/>
</dbReference>
<dbReference type="RefSeq" id="XP_007511083.1">
    <property type="nucleotide sequence ID" value="XM_007511021.1"/>
</dbReference>
<feature type="compositionally biased region" description="Low complexity" evidence="8">
    <location>
        <begin position="131"/>
        <end position="150"/>
    </location>
</feature>
<sequence length="715" mass="79266">MTTTTRITSGNNSRNFFVGNKVPRARRKTLCRRALLLGENHHRTVVMMMMMKKISARDERRNERSRFGCVRVAAAARSSSSGSSNDDDDKNNSNGATATRDELLEEIEKLKAENAKLKMLQMQLEDVSLPSSSLSSSSSKSTTTTTTTIKTTKKAAVGALRTDPKSESEIEWPLPITAEGCPVGEEDKKPFWETRPKNDPDELFEGKTATEETNRPKKIAHVTAELAPLAKVGGLGDVTQGLGRAMKMQGHDVVIILPFYQSLDANEIFDLKHVMDFDVPKGTKWDGENVVSMMKTSAYSGNIGGCDVILLKPHEETNSNIFKGGAIYGGSYNELEAYLYFSRASLEFLDKSGRDPDVIHVHEWQTCAVPMLYWEEYHGKTSLNKAKIVMTIHNLDNTGECREEEFFATGVNGEKFNVIEKALDERTIGHNPERMCLMKGGVVYSNKVTTVSPTYAKETLDGNGGFMSKILKANQEKFSGILNGIDYDLWNPALDATLPANFAPGNKMTENKKLCKKYLQIGLGLDADETKPLIVCISRLVPQKGIHLIERAVTQSENNGNQFVLLGSGHSDGGFKRMANEEFSQTNSSNVRLMITYSDALSRLMYAAADFVLVPSMFEPCGLTQMIAMRYGALPIVRSTGGLADTVIDCDADQENGNGFVFYGADDQSLDECIQRANKTFQDRKKFHELQERVARVDYGWEASGNVYAELYESL</sequence>
<dbReference type="NCBIfam" id="TIGR02095">
    <property type="entry name" value="glgA"/>
    <property type="match status" value="1"/>
</dbReference>
<feature type="region of interest" description="Disordered" evidence="8">
    <location>
        <begin position="129"/>
        <end position="167"/>
    </location>
</feature>
<keyword evidence="12" id="KW-1185">Reference proteome</keyword>
<evidence type="ECO:0000256" key="1">
    <source>
        <dbReference type="ARBA" id="ARBA00001478"/>
    </source>
</evidence>
<dbReference type="GO" id="GO:0009501">
    <property type="term" value="C:amyloplast"/>
    <property type="evidence" value="ECO:0007669"/>
    <property type="project" value="UniProtKB-SubCell"/>
</dbReference>
<evidence type="ECO:0000256" key="8">
    <source>
        <dbReference type="SAM" id="MobiDB-lite"/>
    </source>
</evidence>